<evidence type="ECO:0000256" key="2">
    <source>
        <dbReference type="ARBA" id="ARBA00022840"/>
    </source>
</evidence>
<keyword evidence="5" id="KW-1185">Reference proteome</keyword>
<evidence type="ECO:0000256" key="3">
    <source>
        <dbReference type="SAM" id="MobiDB-lite"/>
    </source>
</evidence>
<feature type="region of interest" description="Disordered" evidence="3">
    <location>
        <begin position="15"/>
        <end position="42"/>
    </location>
</feature>
<keyword evidence="1" id="KW-0547">Nucleotide-binding</keyword>
<name>A0AAV2GT88_9ROSI</name>
<dbReference type="PANTHER" id="PTHR46008">
    <property type="entry name" value="LEAF RUST 10 DISEASE-RESISTANCE LOCUS RECEPTOR-LIKE PROTEIN KINASE-LIKE 1.4"/>
    <property type="match status" value="1"/>
</dbReference>
<organism evidence="4 5">
    <name type="scientific">Linum trigynum</name>
    <dbReference type="NCBI Taxonomy" id="586398"/>
    <lineage>
        <taxon>Eukaryota</taxon>
        <taxon>Viridiplantae</taxon>
        <taxon>Streptophyta</taxon>
        <taxon>Embryophyta</taxon>
        <taxon>Tracheophyta</taxon>
        <taxon>Spermatophyta</taxon>
        <taxon>Magnoliopsida</taxon>
        <taxon>eudicotyledons</taxon>
        <taxon>Gunneridae</taxon>
        <taxon>Pentapetalae</taxon>
        <taxon>rosids</taxon>
        <taxon>fabids</taxon>
        <taxon>Malpighiales</taxon>
        <taxon>Linaceae</taxon>
        <taxon>Linum</taxon>
    </lineage>
</organism>
<protein>
    <submittedName>
        <fullName evidence="4">Uncharacterized protein</fullName>
    </submittedName>
</protein>
<evidence type="ECO:0000313" key="4">
    <source>
        <dbReference type="EMBL" id="CAL1413981.1"/>
    </source>
</evidence>
<gene>
    <name evidence="4" type="ORF">LTRI10_LOCUS53173</name>
</gene>
<reference evidence="4 5" key="1">
    <citation type="submission" date="2024-04" db="EMBL/GenBank/DDBJ databases">
        <authorList>
            <person name="Fracassetti M."/>
        </authorList>
    </citation>
    <scope>NUCLEOTIDE SEQUENCE [LARGE SCALE GENOMIC DNA]</scope>
</reference>
<keyword evidence="2" id="KW-0067">ATP-binding</keyword>
<dbReference type="AlphaFoldDB" id="A0AAV2GT88"/>
<dbReference type="PANTHER" id="PTHR46008:SF2">
    <property type="entry name" value="LEAF RUST 10 DISEASE-RESISTANCE LOCUS RECEPTOR-LIKE PROTEIN KINASE-LIKE 1.4"/>
    <property type="match status" value="1"/>
</dbReference>
<sequence length="121" mass="13389">MILLSAFICHRKRRRRQKNQQSFDSGNAYIKPSPTTRDPDEEANTCFGIPIFTYGELEEATNRFDSDKELGDGGFDTQRGRDRCCAARGSGDVLGEEIVRAESVGEDGGEVLVLAVVVFNL</sequence>
<dbReference type="GO" id="GO:0005524">
    <property type="term" value="F:ATP binding"/>
    <property type="evidence" value="ECO:0007669"/>
    <property type="project" value="UniProtKB-KW"/>
</dbReference>
<dbReference type="GO" id="GO:0016301">
    <property type="term" value="F:kinase activity"/>
    <property type="evidence" value="ECO:0007669"/>
    <property type="project" value="TreeGrafter"/>
</dbReference>
<evidence type="ECO:0000256" key="1">
    <source>
        <dbReference type="ARBA" id="ARBA00022741"/>
    </source>
</evidence>
<proteinExistence type="predicted"/>
<evidence type="ECO:0000313" key="5">
    <source>
        <dbReference type="Proteomes" id="UP001497516"/>
    </source>
</evidence>
<dbReference type="EMBL" id="OZ034822">
    <property type="protein sequence ID" value="CAL1413981.1"/>
    <property type="molecule type" value="Genomic_DNA"/>
</dbReference>
<dbReference type="Proteomes" id="UP001497516">
    <property type="component" value="Chromosome 9"/>
</dbReference>
<accession>A0AAV2GT88</accession>